<dbReference type="RefSeq" id="WP_012500917.1">
    <property type="nucleotide sequence ID" value="NC_011026.1"/>
</dbReference>
<dbReference type="GO" id="GO:0000156">
    <property type="term" value="F:phosphorelay response regulator activity"/>
    <property type="evidence" value="ECO:0007669"/>
    <property type="project" value="InterPro"/>
</dbReference>
<dbReference type="EMBL" id="CP001100">
    <property type="protein sequence ID" value="ACF14835.1"/>
    <property type="molecule type" value="Genomic_DNA"/>
</dbReference>
<evidence type="ECO:0000313" key="2">
    <source>
        <dbReference type="EMBL" id="ACF14835.1"/>
    </source>
</evidence>
<evidence type="ECO:0000313" key="3">
    <source>
        <dbReference type="Proteomes" id="UP000001208"/>
    </source>
</evidence>
<name>B3QX25_CHLT3</name>
<dbReference type="InterPro" id="IPR007492">
    <property type="entry name" value="LytTR_DNA-bd_dom"/>
</dbReference>
<protein>
    <submittedName>
        <fullName evidence="2">Two component transcriptional regulator, LytTR family</fullName>
    </submittedName>
</protein>
<gene>
    <name evidence="2" type="ordered locus">Ctha_2385</name>
</gene>
<dbReference type="STRING" id="517418.Ctha_2385"/>
<dbReference type="PANTHER" id="PTHR37299:SF1">
    <property type="entry name" value="STAGE 0 SPORULATION PROTEIN A HOMOLOG"/>
    <property type="match status" value="1"/>
</dbReference>
<dbReference type="InterPro" id="IPR046947">
    <property type="entry name" value="LytR-like"/>
</dbReference>
<dbReference type="GO" id="GO:0003677">
    <property type="term" value="F:DNA binding"/>
    <property type="evidence" value="ECO:0007669"/>
    <property type="project" value="InterPro"/>
</dbReference>
<reference evidence="2 3" key="1">
    <citation type="submission" date="2008-06" db="EMBL/GenBank/DDBJ databases">
        <title>Complete sequence of Chloroherpeton thalassium ATCC 35110.</title>
        <authorList>
            <consortium name="US DOE Joint Genome Institute"/>
            <person name="Lucas S."/>
            <person name="Copeland A."/>
            <person name="Lapidus A."/>
            <person name="Glavina del Rio T."/>
            <person name="Dalin E."/>
            <person name="Tice H."/>
            <person name="Bruce D."/>
            <person name="Goodwin L."/>
            <person name="Pitluck S."/>
            <person name="Schmutz J."/>
            <person name="Larimer F."/>
            <person name="Land M."/>
            <person name="Hauser L."/>
            <person name="Kyrpides N."/>
            <person name="Mikhailova N."/>
            <person name="Liu Z."/>
            <person name="Li T."/>
            <person name="Zhao F."/>
            <person name="Overmann J."/>
            <person name="Bryant D.A."/>
            <person name="Richardson P."/>
        </authorList>
    </citation>
    <scope>NUCLEOTIDE SEQUENCE [LARGE SCALE GENOMIC DNA]</scope>
    <source>
        <strain evidence="3">ATCC 35110 / GB-78</strain>
    </source>
</reference>
<dbReference type="SMART" id="SM00850">
    <property type="entry name" value="LytTR"/>
    <property type="match status" value="1"/>
</dbReference>
<dbReference type="Pfam" id="PF04397">
    <property type="entry name" value="LytTR"/>
    <property type="match status" value="1"/>
</dbReference>
<dbReference type="Gene3D" id="2.40.50.1020">
    <property type="entry name" value="LytTr DNA-binding domain"/>
    <property type="match status" value="1"/>
</dbReference>
<dbReference type="AlphaFoldDB" id="B3QX25"/>
<evidence type="ECO:0000259" key="1">
    <source>
        <dbReference type="PROSITE" id="PS50930"/>
    </source>
</evidence>
<dbReference type="KEGG" id="cts:Ctha_2385"/>
<feature type="domain" description="HTH LytTR-type" evidence="1">
    <location>
        <begin position="125"/>
        <end position="196"/>
    </location>
</feature>
<dbReference type="OrthoDB" id="2168082at2"/>
<accession>B3QX25</accession>
<proteinExistence type="predicted"/>
<dbReference type="PROSITE" id="PS50930">
    <property type="entry name" value="HTH_LYTTR"/>
    <property type="match status" value="1"/>
</dbReference>
<organism evidence="2 3">
    <name type="scientific">Chloroherpeton thalassium (strain ATCC 35110 / GB-78)</name>
    <dbReference type="NCBI Taxonomy" id="517418"/>
    <lineage>
        <taxon>Bacteria</taxon>
        <taxon>Pseudomonadati</taxon>
        <taxon>Chlorobiota</taxon>
        <taxon>Chlorobiia</taxon>
        <taxon>Chlorobiales</taxon>
        <taxon>Chloroherpetonaceae</taxon>
        <taxon>Chloroherpeton</taxon>
    </lineage>
</organism>
<dbReference type="HOGENOM" id="CLU_000445_14_1_10"/>
<sequence>MLINCVLIVNDAATKSLISKYVRQTDYLKLLKSCGSINELEEVHANHKVDLVLIDEPLMTNDMVKDLKGAQIIVIQSVGENAVVNQMAEKKYFLQQPFSYMRFYRVLQRVKQSLHLEKNGNENCVYVKKGGDYINVSFDEILWIEACADYVTVKTEKRSYTLYSTMKSMERRLPIKDFKRVHRSYIVRLDKITEVKSLEIKIGQKSIPIGGTYKRTLEHFMRRNDLLVC</sequence>
<dbReference type="eggNOG" id="COG3279">
    <property type="taxonomic scope" value="Bacteria"/>
</dbReference>
<keyword evidence="3" id="KW-1185">Reference proteome</keyword>
<dbReference type="PANTHER" id="PTHR37299">
    <property type="entry name" value="TRANSCRIPTIONAL REGULATOR-RELATED"/>
    <property type="match status" value="1"/>
</dbReference>
<dbReference type="Proteomes" id="UP000001208">
    <property type="component" value="Chromosome"/>
</dbReference>